<evidence type="ECO:0000256" key="3">
    <source>
        <dbReference type="ARBA" id="ARBA00022679"/>
    </source>
</evidence>
<dbReference type="PANTHER" id="PTHR43630">
    <property type="entry name" value="POLY-BETA-1,6-N-ACETYL-D-GLUCOSAMINE SYNTHASE"/>
    <property type="match status" value="1"/>
</dbReference>
<dbReference type="Gene3D" id="3.90.550.10">
    <property type="entry name" value="Spore Coat Polysaccharide Biosynthesis Protein SpsA, Chain A"/>
    <property type="match status" value="1"/>
</dbReference>
<dbReference type="PANTHER" id="PTHR43630:SF1">
    <property type="entry name" value="POLY-BETA-1,6-N-ACETYL-D-GLUCOSAMINE SYNTHASE"/>
    <property type="match status" value="1"/>
</dbReference>
<accession>A0ABQ5JJV2</accession>
<evidence type="ECO:0000313" key="5">
    <source>
        <dbReference type="EMBL" id="GKS81195.1"/>
    </source>
</evidence>
<dbReference type="SUPFAM" id="SSF53448">
    <property type="entry name" value="Nucleotide-diphospho-sugar transferases"/>
    <property type="match status" value="1"/>
</dbReference>
<dbReference type="Pfam" id="PF13641">
    <property type="entry name" value="Glyco_tranf_2_3"/>
    <property type="match status" value="1"/>
</dbReference>
<sequence>MLDDEFTSRCSNVKGGIDITVLDYFLFAAILSIWGILIVNLILTVAGYINYLQKSRQPAPELPADPPFVSIMVPAHNEGVVIVKTLQSLLNFDYPKERYEIIIINDNSDDNSAELLAEMQKVYPHRNLTVINTDQTNGGRGKSNALNIGLKQARGSLISIYDADNTPQRSALRYLVAELMNDDKKAAVIGKFRTRNKDASLLTRFINIETLSFQWMAQAGREKLFKLCTIPGTNYVIRRNILEELGGWDVKALAEDTEISFRVYQMGYRIAFQPLAVTWEQEPQTLDVWFHQRTRWVKGNIYVILKNARLLFTKAGRKIRFDLLYFLSIYFLLMTSLILSDVMFVLSVAGYVHSDLVGFSNTLWVLAILAFVISTFITITTEKGEMNFKNLMLIICMYVVYSQMWLAVATNGMVGYVREQIFHKQAKWYKTKRY</sequence>
<dbReference type="GO" id="GO:0016757">
    <property type="term" value="F:glycosyltransferase activity"/>
    <property type="evidence" value="ECO:0007669"/>
    <property type="project" value="UniProtKB-KW"/>
</dbReference>
<keyword evidence="3" id="KW-0808">Transferase</keyword>
<dbReference type="CDD" id="cd06423">
    <property type="entry name" value="CESA_like"/>
    <property type="match status" value="1"/>
</dbReference>
<feature type="transmembrane region" description="Helical" evidence="4">
    <location>
        <begin position="24"/>
        <end position="49"/>
    </location>
</feature>
<dbReference type="Proteomes" id="UP001055149">
    <property type="component" value="Unassembled WGS sequence"/>
</dbReference>
<keyword evidence="4" id="KW-0472">Membrane</keyword>
<comment type="caution">
    <text evidence="5">The sequence shown here is derived from an EMBL/GenBank/DDBJ whole genome shotgun (WGS) entry which is preliminary data.</text>
</comment>
<name>A0ABQ5JJV2_9LACO</name>
<dbReference type="EMBL" id="BQXH01000006">
    <property type="protein sequence ID" value="GKS81195.1"/>
    <property type="molecule type" value="Genomic_DNA"/>
</dbReference>
<feature type="transmembrane region" description="Helical" evidence="4">
    <location>
        <begin position="391"/>
        <end position="408"/>
    </location>
</feature>
<keyword evidence="4" id="KW-0812">Transmembrane</keyword>
<evidence type="ECO:0000256" key="2">
    <source>
        <dbReference type="ARBA" id="ARBA00022676"/>
    </source>
</evidence>
<dbReference type="InterPro" id="IPR029044">
    <property type="entry name" value="Nucleotide-diphossugar_trans"/>
</dbReference>
<proteinExistence type="inferred from homology"/>
<gene>
    <name evidence="5" type="ORF">LPAF129_08810</name>
</gene>
<feature type="transmembrane region" description="Helical" evidence="4">
    <location>
        <begin position="358"/>
        <end position="379"/>
    </location>
</feature>
<reference evidence="5" key="1">
    <citation type="journal article" date="2022" name="Int. J. Syst. Evol. Microbiol.">
        <title>A novel species of lactic acid bacteria, Ligilactobacillus pabuli sp. nov., isolated from alfalfa silage.</title>
        <authorList>
            <person name="Tohno M."/>
            <person name="Tanizawa Y."/>
            <person name="Sawada H."/>
            <person name="Sakamoto M."/>
            <person name="Ohkuma M."/>
            <person name="Kobayashi H."/>
        </authorList>
    </citation>
    <scope>NUCLEOTIDE SEQUENCE</scope>
    <source>
        <strain evidence="5">AF129</strain>
    </source>
</reference>
<keyword evidence="6" id="KW-1185">Reference proteome</keyword>
<evidence type="ECO:0000313" key="6">
    <source>
        <dbReference type="Proteomes" id="UP001055149"/>
    </source>
</evidence>
<comment type="similarity">
    <text evidence="1">Belongs to the glycosyltransferase 2 family.</text>
</comment>
<evidence type="ECO:0000256" key="1">
    <source>
        <dbReference type="ARBA" id="ARBA00006739"/>
    </source>
</evidence>
<feature type="transmembrane region" description="Helical" evidence="4">
    <location>
        <begin position="323"/>
        <end position="352"/>
    </location>
</feature>
<evidence type="ECO:0000256" key="4">
    <source>
        <dbReference type="SAM" id="Phobius"/>
    </source>
</evidence>
<organism evidence="5 6">
    <name type="scientific">Ligilactobacillus pabuli</name>
    <dbReference type="NCBI Taxonomy" id="2886039"/>
    <lineage>
        <taxon>Bacteria</taxon>
        <taxon>Bacillati</taxon>
        <taxon>Bacillota</taxon>
        <taxon>Bacilli</taxon>
        <taxon>Lactobacillales</taxon>
        <taxon>Lactobacillaceae</taxon>
        <taxon>Ligilactobacillus</taxon>
    </lineage>
</organism>
<keyword evidence="2 5" id="KW-0328">Glycosyltransferase</keyword>
<protein>
    <submittedName>
        <fullName evidence="5">N-acetylglucosaminyltransferase</fullName>
    </submittedName>
</protein>
<keyword evidence="4" id="KW-1133">Transmembrane helix</keyword>